<proteinExistence type="predicted"/>
<dbReference type="PANTHER" id="PTHR33678">
    <property type="entry name" value="BLL1576 PROTEIN"/>
    <property type="match status" value="1"/>
</dbReference>
<feature type="domain" description="Transposase IS66 zinc-finger binding" evidence="1">
    <location>
        <begin position="22"/>
        <end position="65"/>
    </location>
</feature>
<dbReference type="Proteomes" id="UP001296943">
    <property type="component" value="Unassembled WGS sequence"/>
</dbReference>
<dbReference type="InterPro" id="IPR024474">
    <property type="entry name" value="Znf_dom_IS66"/>
</dbReference>
<protein>
    <submittedName>
        <fullName evidence="2">Transposase</fullName>
    </submittedName>
</protein>
<organism evidence="2 3">
    <name type="scientific">Aquibacillus albus</name>
    <dbReference type="NCBI Taxonomy" id="1168171"/>
    <lineage>
        <taxon>Bacteria</taxon>
        <taxon>Bacillati</taxon>
        <taxon>Bacillota</taxon>
        <taxon>Bacilli</taxon>
        <taxon>Bacillales</taxon>
        <taxon>Bacillaceae</taxon>
        <taxon>Aquibacillus</taxon>
    </lineage>
</organism>
<keyword evidence="3" id="KW-1185">Reference proteome</keyword>
<evidence type="ECO:0000313" key="3">
    <source>
        <dbReference type="Proteomes" id="UP001296943"/>
    </source>
</evidence>
<sequence>MSLTLKTCLRKKVEYRLSEEDQVCSCCGGPLHEMSTEVRRELKVIPAQVKVVEYVNYVYSCRHCERHKMETTNGTADMQVSVYPGSIASPSTMVYIMNQKYVESMPLYRQEKTTSSSWRNVVTIGDDLWCEYMAYTYLKLDV</sequence>
<dbReference type="PANTHER" id="PTHR33678:SF1">
    <property type="entry name" value="BLL1576 PROTEIN"/>
    <property type="match status" value="1"/>
</dbReference>
<gene>
    <name evidence="2" type="ORF">JOC48_003736</name>
</gene>
<dbReference type="EMBL" id="JAFBDR010000028">
    <property type="protein sequence ID" value="MBM7573185.1"/>
    <property type="molecule type" value="Genomic_DNA"/>
</dbReference>
<evidence type="ECO:0000313" key="2">
    <source>
        <dbReference type="EMBL" id="MBM7573185.1"/>
    </source>
</evidence>
<reference evidence="2 3" key="1">
    <citation type="submission" date="2021-01" db="EMBL/GenBank/DDBJ databases">
        <title>Genomic Encyclopedia of Type Strains, Phase IV (KMG-IV): sequencing the most valuable type-strain genomes for metagenomic binning, comparative biology and taxonomic classification.</title>
        <authorList>
            <person name="Goeker M."/>
        </authorList>
    </citation>
    <scope>NUCLEOTIDE SEQUENCE [LARGE SCALE GENOMIC DNA]</scope>
    <source>
        <strain evidence="2 3">DSM 23711</strain>
    </source>
</reference>
<accession>A0ABS2N4V7</accession>
<name>A0ABS2N4V7_9BACI</name>
<dbReference type="Pfam" id="PF13005">
    <property type="entry name" value="zf-IS66"/>
    <property type="match status" value="1"/>
</dbReference>
<dbReference type="InterPro" id="IPR052344">
    <property type="entry name" value="Transposase-related"/>
</dbReference>
<comment type="caution">
    <text evidence="2">The sequence shown here is derived from an EMBL/GenBank/DDBJ whole genome shotgun (WGS) entry which is preliminary data.</text>
</comment>
<dbReference type="RefSeq" id="WP_204501849.1">
    <property type="nucleotide sequence ID" value="NZ_JAFBDR010000028.1"/>
</dbReference>
<evidence type="ECO:0000259" key="1">
    <source>
        <dbReference type="Pfam" id="PF13005"/>
    </source>
</evidence>